<reference evidence="1" key="1">
    <citation type="submission" date="2023-06" db="EMBL/GenBank/DDBJ databases">
        <title>Robiginitalea aurantiacus sp. nov. and Algoriphagus sediminis sp. nov., isolated from coastal sediment.</title>
        <authorList>
            <person name="Zhou Z.Y."/>
            <person name="An J."/>
            <person name="Jia Y.W."/>
            <person name="Du Z.J."/>
        </authorList>
    </citation>
    <scope>NUCLEOTIDE SEQUENCE</scope>
    <source>
        <strain evidence="1">M39</strain>
    </source>
</reference>
<dbReference type="EMBL" id="JAUDUY010000001">
    <property type="protein sequence ID" value="MDM9629917.1"/>
    <property type="molecule type" value="Genomic_DNA"/>
</dbReference>
<accession>A0ABT7WAJ5</accession>
<protein>
    <submittedName>
        <fullName evidence="1">DUF2064 domain-containing protein</fullName>
    </submittedName>
</protein>
<dbReference type="Proteomes" id="UP001174839">
    <property type="component" value="Unassembled WGS sequence"/>
</dbReference>
<dbReference type="InterPro" id="IPR018641">
    <property type="entry name" value="Trfase_1_rSAM/seldom-assoc"/>
</dbReference>
<evidence type="ECO:0000313" key="2">
    <source>
        <dbReference type="Proteomes" id="UP001174839"/>
    </source>
</evidence>
<dbReference type="InterPro" id="IPR029044">
    <property type="entry name" value="Nucleotide-diphossugar_trans"/>
</dbReference>
<dbReference type="Gene3D" id="3.90.550.10">
    <property type="entry name" value="Spore Coat Polysaccharide Biosynthesis Protein SpsA, Chain A"/>
    <property type="match status" value="1"/>
</dbReference>
<evidence type="ECO:0000313" key="1">
    <source>
        <dbReference type="EMBL" id="MDM9629917.1"/>
    </source>
</evidence>
<name>A0ABT7WAJ5_9FLAO</name>
<sequence length="224" mass="24738">MSIQSTAILIFARSARLDAAYKGLYGSERFLDELTRQTLLKARRTGLPCFHFDENSQTGNTFGERLGNAMKTLYEKGAEHLIVIGNDSPDLCTKTLLDAAHKLSEGNTVLGPSPDGGTYLIGISRLQFRLKAFVKLPWQQSDLLEKLIQWNISSGGKPVILDSKLDLDTLTDCRNWVGLPGILYNRLQRLLIGFAALASIIRSVADTRVFSIGYATPFNKGSPF</sequence>
<dbReference type="PANTHER" id="PTHR36529:SF1">
    <property type="entry name" value="GLYCOSYLTRANSFERASE"/>
    <property type="match status" value="1"/>
</dbReference>
<keyword evidence="2" id="KW-1185">Reference proteome</keyword>
<proteinExistence type="predicted"/>
<dbReference type="RefSeq" id="WP_289723285.1">
    <property type="nucleotide sequence ID" value="NZ_JAUDUY010000001.1"/>
</dbReference>
<dbReference type="PANTHER" id="PTHR36529">
    <property type="entry name" value="SLL1095 PROTEIN"/>
    <property type="match status" value="1"/>
</dbReference>
<dbReference type="SUPFAM" id="SSF53448">
    <property type="entry name" value="Nucleotide-diphospho-sugar transferases"/>
    <property type="match status" value="1"/>
</dbReference>
<gene>
    <name evidence="1" type="ORF">QU605_00430</name>
</gene>
<dbReference type="Pfam" id="PF09837">
    <property type="entry name" value="DUF2064"/>
    <property type="match status" value="1"/>
</dbReference>
<organism evidence="1 2">
    <name type="scientific">Robiginitalea aurantiaca</name>
    <dbReference type="NCBI Taxonomy" id="3056915"/>
    <lineage>
        <taxon>Bacteria</taxon>
        <taxon>Pseudomonadati</taxon>
        <taxon>Bacteroidota</taxon>
        <taxon>Flavobacteriia</taxon>
        <taxon>Flavobacteriales</taxon>
        <taxon>Flavobacteriaceae</taxon>
        <taxon>Robiginitalea</taxon>
    </lineage>
</organism>
<comment type="caution">
    <text evidence="1">The sequence shown here is derived from an EMBL/GenBank/DDBJ whole genome shotgun (WGS) entry which is preliminary data.</text>
</comment>